<feature type="transmembrane region" description="Helical" evidence="2">
    <location>
        <begin position="158"/>
        <end position="176"/>
    </location>
</feature>
<gene>
    <name evidence="3" type="ORF">SAMN04488568_102164</name>
</gene>
<dbReference type="EMBL" id="FNHG01000002">
    <property type="protein sequence ID" value="SDL79660.1"/>
    <property type="molecule type" value="Genomic_DNA"/>
</dbReference>
<name>A0A1G9MZE7_9PROT</name>
<sequence length="188" mass="21704">MRRFRYYPIRRYPRLPPITGLATAPSPKAVRIVTSTGQPLPSPAGESRPKEKTDDNIQYRDQPSWRFLLQSYSVQRNIRVRKCPSFRPDARKYQHRPGTNHDRPSEHSRIYQAKPEPMRPHRPSESQINERKPDGTTTEKDRQERQVNRSPPRHISRYPLAAAVVAAPLALVFAIQPPPRTRPSSSAE</sequence>
<evidence type="ECO:0000256" key="1">
    <source>
        <dbReference type="SAM" id="MobiDB-lite"/>
    </source>
</evidence>
<evidence type="ECO:0000313" key="3">
    <source>
        <dbReference type="EMBL" id="SDL79660.1"/>
    </source>
</evidence>
<dbReference type="Proteomes" id="UP000199759">
    <property type="component" value="Unassembled WGS sequence"/>
</dbReference>
<keyword evidence="4" id="KW-1185">Reference proteome</keyword>
<dbReference type="AlphaFoldDB" id="A0A1G9MZE7"/>
<proteinExistence type="predicted"/>
<feature type="compositionally biased region" description="Basic and acidic residues" evidence="1">
    <location>
        <begin position="99"/>
        <end position="109"/>
    </location>
</feature>
<keyword evidence="2" id="KW-0812">Transmembrane</keyword>
<protein>
    <submittedName>
        <fullName evidence="3">Uncharacterized protein</fullName>
    </submittedName>
</protein>
<feature type="compositionally biased region" description="Basic and acidic residues" evidence="1">
    <location>
        <begin position="47"/>
        <end position="58"/>
    </location>
</feature>
<evidence type="ECO:0000256" key="2">
    <source>
        <dbReference type="SAM" id="Phobius"/>
    </source>
</evidence>
<organism evidence="3 4">
    <name type="scientific">Maricaulis salignorans</name>
    <dbReference type="NCBI Taxonomy" id="144026"/>
    <lineage>
        <taxon>Bacteria</taxon>
        <taxon>Pseudomonadati</taxon>
        <taxon>Pseudomonadota</taxon>
        <taxon>Alphaproteobacteria</taxon>
        <taxon>Maricaulales</taxon>
        <taxon>Maricaulaceae</taxon>
        <taxon>Maricaulis</taxon>
    </lineage>
</organism>
<dbReference type="STRING" id="144026.SAMN04488568_102164"/>
<feature type="region of interest" description="Disordered" evidence="1">
    <location>
        <begin position="83"/>
        <end position="155"/>
    </location>
</feature>
<reference evidence="3 4" key="1">
    <citation type="submission" date="2016-10" db="EMBL/GenBank/DDBJ databases">
        <authorList>
            <person name="de Groot N.N."/>
        </authorList>
    </citation>
    <scope>NUCLEOTIDE SEQUENCE [LARGE SCALE GENOMIC DNA]</scope>
    <source>
        <strain evidence="3 4">DSM 16077</strain>
    </source>
</reference>
<accession>A0A1G9MZE7</accession>
<evidence type="ECO:0000313" key="4">
    <source>
        <dbReference type="Proteomes" id="UP000199759"/>
    </source>
</evidence>
<feature type="compositionally biased region" description="Basic and acidic residues" evidence="1">
    <location>
        <begin position="116"/>
        <end position="147"/>
    </location>
</feature>
<feature type="region of interest" description="Disordered" evidence="1">
    <location>
        <begin position="20"/>
        <end position="59"/>
    </location>
</feature>
<keyword evidence="2" id="KW-0472">Membrane</keyword>
<keyword evidence="2" id="KW-1133">Transmembrane helix</keyword>